<dbReference type="EMBL" id="JABZMK010000010">
    <property type="protein sequence ID" value="MBF1129067.1"/>
    <property type="molecule type" value="Genomic_DNA"/>
</dbReference>
<protein>
    <submittedName>
        <fullName evidence="1">Uncharacterized protein</fullName>
    </submittedName>
</protein>
<proteinExistence type="predicted"/>
<evidence type="ECO:0000313" key="1">
    <source>
        <dbReference type="EMBL" id="MBF1129067.1"/>
    </source>
</evidence>
<dbReference type="InterPro" id="IPR036388">
    <property type="entry name" value="WH-like_DNA-bd_sf"/>
</dbReference>
<sequence length="170" mass="19598">MYHNDYIDAVKEYLLRYREFSQYVANVKADIEDCEAMLKQDAAPTASTLSPTGGCNGSEKVSQEERIYMQRESLQKKITKYQAELQQIEPLIKRLDRSMESLASINETDALILRDRYMDGVSWENTARHTCCSVGFCRKRAREALQTLARMMFGPDAIPFQTSLIFFKKS</sequence>
<dbReference type="SUPFAM" id="SSF88659">
    <property type="entry name" value="Sigma3 and sigma4 domains of RNA polymerase sigma factors"/>
    <property type="match status" value="1"/>
</dbReference>
<dbReference type="Proteomes" id="UP000757890">
    <property type="component" value="Unassembled WGS sequence"/>
</dbReference>
<name>A0A930B7J8_9FIRM</name>
<organism evidence="1 2">
    <name type="scientific">Dialister invisus</name>
    <dbReference type="NCBI Taxonomy" id="218538"/>
    <lineage>
        <taxon>Bacteria</taxon>
        <taxon>Bacillati</taxon>
        <taxon>Bacillota</taxon>
        <taxon>Negativicutes</taxon>
        <taxon>Veillonellales</taxon>
        <taxon>Veillonellaceae</taxon>
        <taxon>Dialister</taxon>
    </lineage>
</organism>
<evidence type="ECO:0000313" key="2">
    <source>
        <dbReference type="Proteomes" id="UP000757890"/>
    </source>
</evidence>
<accession>A0A930B7J8</accession>
<dbReference type="InterPro" id="IPR013324">
    <property type="entry name" value="RNA_pol_sigma_r3/r4-like"/>
</dbReference>
<dbReference type="Gene3D" id="1.10.10.10">
    <property type="entry name" value="Winged helix-like DNA-binding domain superfamily/Winged helix DNA-binding domain"/>
    <property type="match status" value="1"/>
</dbReference>
<comment type="caution">
    <text evidence="1">The sequence shown here is derived from an EMBL/GenBank/DDBJ whole genome shotgun (WGS) entry which is preliminary data.</text>
</comment>
<reference evidence="1" key="1">
    <citation type="submission" date="2020-04" db="EMBL/GenBank/DDBJ databases">
        <title>Deep metagenomics examines the oral microbiome during advanced dental caries in children, revealing novel taxa and co-occurrences with host molecules.</title>
        <authorList>
            <person name="Baker J.L."/>
            <person name="Morton J.T."/>
            <person name="Dinis M."/>
            <person name="Alvarez R."/>
            <person name="Tran N.C."/>
            <person name="Knight R."/>
            <person name="Edlund A."/>
        </authorList>
    </citation>
    <scope>NUCLEOTIDE SEQUENCE</scope>
    <source>
        <strain evidence="1">JCVI_32_bin.14</strain>
    </source>
</reference>
<dbReference type="AlphaFoldDB" id="A0A930B7J8"/>
<gene>
    <name evidence="1" type="ORF">HXL70_03365</name>
</gene>